<dbReference type="Proteomes" id="UP000724584">
    <property type="component" value="Unassembled WGS sequence"/>
</dbReference>
<name>A0ACB7PJJ2_9PEZI</name>
<protein>
    <submittedName>
        <fullName evidence="1">Uncharacterized protein</fullName>
    </submittedName>
</protein>
<accession>A0ACB7PJJ2</accession>
<sequence>MALSHNIPKTLQGVQNYDQKLFVPYHCLVQTFKRDTVLGLIESATTIAFHRRDELADAVLSHGLRLFAILAHIDELAALERFLELDNFAASHYDSKLPMSEASLSEIFGETDRDAAKKFFSTQWAYVPPSFTKYQSYRVLDSRVVLPFEQADKPELASPGSAGAISIVQVYDSDPSSKIKLVWKRITLRRKGYGLDEECQVLSMLRCLQHPNIIELYTAFVIQDQFSLLMPVAQCDLGKLLSGKAGPVPGLTTDTEICSALWGLASGLQAVHDYFAESFNERRVGCHYDIKPANILCMDGRLVLSDFGLSRLRVPEQDSDPQSPFQDVTGNYVAPECLGTAPTDGNPEKQRIGRASDIWSLACVFCEVLAFLGGPPSPGPGSVAKFRQDRTIARHGHPEITWQRFHDGINFNPAVESLLRGFEVASAHPEHLVSLAAAVADALKMDPKERVDAGAMTSALFRLALRIKYTRIVALGSDDTDSHFGFYVETQRIAVWAEQTGLESVAGPPLSPYITHEKGKVVEQTLGRVAAEVDEIRERLKLRAAYASDVCYNLRRLIDNLWNTEPERTRRKLQGRLEERVLGSSPDPPFSNLEARVDGQSQLACYQRLAVLTVAKAVSSRLADSSRTAQGAPQLLATDMRSPTPFHWHYLCDFTPTAGTTQRILVEKTEYGTEWASAPSGVDRLIKRVQCISQLRREMPEPGVPGMLPMLQSLGYLHDPTRHQFGIVYGFPAGAGPDPMSLHTIITKTEPRPLHPSLTQKFALGSVVASHILDLHRTNWLHKSLCSFNIVLFPDLGVAANEEQLVPHLVSKLSRPYFVGFDLARSNNNTTFSRGPQANEQLKDYQHPVYLEAMNLGDGAGTQDRAPERYRQEFDYYSVGLVLLEIAVWKPLANITRKIRGSPEQVRQALIGKCMGLVASYMGDTYAQVVKRCLCFYEDVAGSGSVHGNDPAFARAEFRRLVVDELRLCTV</sequence>
<keyword evidence="2" id="KW-1185">Reference proteome</keyword>
<organism evidence="1 2">
    <name type="scientific">Chaetomium tenue</name>
    <dbReference type="NCBI Taxonomy" id="1854479"/>
    <lineage>
        <taxon>Eukaryota</taxon>
        <taxon>Fungi</taxon>
        <taxon>Dikarya</taxon>
        <taxon>Ascomycota</taxon>
        <taxon>Pezizomycotina</taxon>
        <taxon>Sordariomycetes</taxon>
        <taxon>Sordariomycetidae</taxon>
        <taxon>Sordariales</taxon>
        <taxon>Chaetomiaceae</taxon>
        <taxon>Chaetomium</taxon>
    </lineage>
</organism>
<evidence type="ECO:0000313" key="2">
    <source>
        <dbReference type="Proteomes" id="UP000724584"/>
    </source>
</evidence>
<gene>
    <name evidence="1" type="ORF">F5144DRAFT_4293</name>
</gene>
<dbReference type="EMBL" id="JAGIZQ010000001">
    <property type="protein sequence ID" value="KAH6649387.1"/>
    <property type="molecule type" value="Genomic_DNA"/>
</dbReference>
<proteinExistence type="predicted"/>
<evidence type="ECO:0000313" key="1">
    <source>
        <dbReference type="EMBL" id="KAH6649387.1"/>
    </source>
</evidence>
<reference evidence="1 2" key="1">
    <citation type="journal article" date="2021" name="Nat. Commun.">
        <title>Genetic determinants of endophytism in the Arabidopsis root mycobiome.</title>
        <authorList>
            <person name="Mesny F."/>
            <person name="Miyauchi S."/>
            <person name="Thiergart T."/>
            <person name="Pickel B."/>
            <person name="Atanasova L."/>
            <person name="Karlsson M."/>
            <person name="Huettel B."/>
            <person name="Barry K.W."/>
            <person name="Haridas S."/>
            <person name="Chen C."/>
            <person name="Bauer D."/>
            <person name="Andreopoulos W."/>
            <person name="Pangilinan J."/>
            <person name="LaButti K."/>
            <person name="Riley R."/>
            <person name="Lipzen A."/>
            <person name="Clum A."/>
            <person name="Drula E."/>
            <person name="Henrissat B."/>
            <person name="Kohler A."/>
            <person name="Grigoriev I.V."/>
            <person name="Martin F.M."/>
            <person name="Hacquard S."/>
        </authorList>
    </citation>
    <scope>NUCLEOTIDE SEQUENCE [LARGE SCALE GENOMIC DNA]</scope>
    <source>
        <strain evidence="1 2">MPI-SDFR-AT-0079</strain>
    </source>
</reference>
<comment type="caution">
    <text evidence="1">The sequence shown here is derived from an EMBL/GenBank/DDBJ whole genome shotgun (WGS) entry which is preliminary data.</text>
</comment>